<feature type="transmembrane region" description="Helical" evidence="6">
    <location>
        <begin position="37"/>
        <end position="56"/>
    </location>
</feature>
<evidence type="ECO:0000256" key="2">
    <source>
        <dbReference type="ARBA" id="ARBA00022475"/>
    </source>
</evidence>
<dbReference type="AlphaFoldDB" id="A0A381TV32"/>
<organism evidence="7">
    <name type="scientific">marine metagenome</name>
    <dbReference type="NCBI Taxonomy" id="408172"/>
    <lineage>
        <taxon>unclassified sequences</taxon>
        <taxon>metagenomes</taxon>
        <taxon>ecological metagenomes</taxon>
    </lineage>
</organism>
<sequence length="209" mass="22987">MYYGEKLNSISHLIGTVLALVGLGALLTISIQTNDVWVITSFSVFGLTLVLLYAMSTLYHSFRIPRLKVFFNLMDRISIYLLISGTYTPYMLVSIREGNGWLILGIVWSLALIGILSEIFLKGKAINIGQLVIYLGMGWACSFDLSSLKEALPSVGFNLLIAGGLAYTIGVVFYLLGEANKLAHAHGIWHFFVLIGSGCHFVSILGYVR</sequence>
<dbReference type="InterPro" id="IPR005744">
    <property type="entry name" value="Hy-lIII"/>
</dbReference>
<dbReference type="InterPro" id="IPR004254">
    <property type="entry name" value="AdipoR/HlyIII-related"/>
</dbReference>
<accession>A0A381TV32</accession>
<evidence type="ECO:0000256" key="1">
    <source>
        <dbReference type="ARBA" id="ARBA00004651"/>
    </source>
</evidence>
<dbReference type="GO" id="GO:0005886">
    <property type="term" value="C:plasma membrane"/>
    <property type="evidence" value="ECO:0007669"/>
    <property type="project" value="UniProtKB-SubCell"/>
</dbReference>
<dbReference type="GO" id="GO:0140911">
    <property type="term" value="F:pore-forming activity"/>
    <property type="evidence" value="ECO:0007669"/>
    <property type="project" value="InterPro"/>
</dbReference>
<feature type="transmembrane region" description="Helical" evidence="6">
    <location>
        <begin position="12"/>
        <end position="31"/>
    </location>
</feature>
<keyword evidence="5 6" id="KW-0472">Membrane</keyword>
<comment type="subcellular location">
    <subcellularLocation>
        <location evidence="1">Cell membrane</location>
        <topology evidence="1">Multi-pass membrane protein</topology>
    </subcellularLocation>
</comment>
<feature type="transmembrane region" description="Helical" evidence="6">
    <location>
        <begin position="128"/>
        <end position="145"/>
    </location>
</feature>
<dbReference type="PANTHER" id="PTHR20855:SF3">
    <property type="entry name" value="LD03007P"/>
    <property type="match status" value="1"/>
</dbReference>
<evidence type="ECO:0000256" key="5">
    <source>
        <dbReference type="ARBA" id="ARBA00023136"/>
    </source>
</evidence>
<evidence type="ECO:0008006" key="8">
    <source>
        <dbReference type="Google" id="ProtNLM"/>
    </source>
</evidence>
<evidence type="ECO:0000313" key="7">
    <source>
        <dbReference type="EMBL" id="SVA19301.1"/>
    </source>
</evidence>
<dbReference type="PANTHER" id="PTHR20855">
    <property type="entry name" value="ADIPOR/PROGESTIN RECEPTOR-RELATED"/>
    <property type="match status" value="1"/>
</dbReference>
<dbReference type="EMBL" id="UINC01005132">
    <property type="protein sequence ID" value="SVA19301.1"/>
    <property type="molecule type" value="Genomic_DNA"/>
</dbReference>
<keyword evidence="3 6" id="KW-0812">Transmembrane</keyword>
<feature type="transmembrane region" description="Helical" evidence="6">
    <location>
        <begin position="101"/>
        <end position="121"/>
    </location>
</feature>
<proteinExistence type="predicted"/>
<evidence type="ECO:0000256" key="4">
    <source>
        <dbReference type="ARBA" id="ARBA00022989"/>
    </source>
</evidence>
<dbReference type="NCBIfam" id="TIGR01065">
    <property type="entry name" value="hlyIII"/>
    <property type="match status" value="1"/>
</dbReference>
<dbReference type="Pfam" id="PF03006">
    <property type="entry name" value="HlyIII"/>
    <property type="match status" value="1"/>
</dbReference>
<name>A0A381TV32_9ZZZZ</name>
<feature type="transmembrane region" description="Helical" evidence="6">
    <location>
        <begin position="77"/>
        <end position="95"/>
    </location>
</feature>
<protein>
    <recommendedName>
        <fullName evidence="8">Hemolysin III family channel protein</fullName>
    </recommendedName>
</protein>
<keyword evidence="4 6" id="KW-1133">Transmembrane helix</keyword>
<gene>
    <name evidence="7" type="ORF">METZ01_LOCUS72155</name>
</gene>
<feature type="transmembrane region" description="Helical" evidence="6">
    <location>
        <begin position="157"/>
        <end position="176"/>
    </location>
</feature>
<keyword evidence="2" id="KW-1003">Cell membrane</keyword>
<feature type="transmembrane region" description="Helical" evidence="6">
    <location>
        <begin position="188"/>
        <end position="208"/>
    </location>
</feature>
<evidence type="ECO:0000256" key="6">
    <source>
        <dbReference type="SAM" id="Phobius"/>
    </source>
</evidence>
<evidence type="ECO:0000256" key="3">
    <source>
        <dbReference type="ARBA" id="ARBA00022692"/>
    </source>
</evidence>
<reference evidence="7" key="1">
    <citation type="submission" date="2018-05" db="EMBL/GenBank/DDBJ databases">
        <authorList>
            <person name="Lanie J.A."/>
            <person name="Ng W.-L."/>
            <person name="Kazmierczak K.M."/>
            <person name="Andrzejewski T.M."/>
            <person name="Davidsen T.M."/>
            <person name="Wayne K.J."/>
            <person name="Tettelin H."/>
            <person name="Glass J.I."/>
            <person name="Rusch D."/>
            <person name="Podicherti R."/>
            <person name="Tsui H.-C.T."/>
            <person name="Winkler M.E."/>
        </authorList>
    </citation>
    <scope>NUCLEOTIDE SEQUENCE</scope>
</reference>